<proteinExistence type="predicted"/>
<feature type="coiled-coil region" evidence="1">
    <location>
        <begin position="81"/>
        <end position="108"/>
    </location>
</feature>
<keyword evidence="4" id="KW-1185">Reference proteome</keyword>
<comment type="caution">
    <text evidence="3">The sequence shown here is derived from an EMBL/GenBank/DDBJ whole genome shotgun (WGS) entry which is preliminary data.</text>
</comment>
<protein>
    <submittedName>
        <fullName evidence="3">Uncharacterized protein</fullName>
    </submittedName>
</protein>
<dbReference type="EMBL" id="JANPWB010000004">
    <property type="protein sequence ID" value="KAJ1194009.1"/>
    <property type="molecule type" value="Genomic_DNA"/>
</dbReference>
<evidence type="ECO:0000256" key="1">
    <source>
        <dbReference type="SAM" id="Coils"/>
    </source>
</evidence>
<evidence type="ECO:0000313" key="4">
    <source>
        <dbReference type="Proteomes" id="UP001066276"/>
    </source>
</evidence>
<organism evidence="3 4">
    <name type="scientific">Pleurodeles waltl</name>
    <name type="common">Iberian ribbed newt</name>
    <dbReference type="NCBI Taxonomy" id="8319"/>
    <lineage>
        <taxon>Eukaryota</taxon>
        <taxon>Metazoa</taxon>
        <taxon>Chordata</taxon>
        <taxon>Craniata</taxon>
        <taxon>Vertebrata</taxon>
        <taxon>Euteleostomi</taxon>
        <taxon>Amphibia</taxon>
        <taxon>Batrachia</taxon>
        <taxon>Caudata</taxon>
        <taxon>Salamandroidea</taxon>
        <taxon>Salamandridae</taxon>
        <taxon>Pleurodelinae</taxon>
        <taxon>Pleurodeles</taxon>
    </lineage>
</organism>
<gene>
    <name evidence="3" type="ORF">NDU88_003304</name>
</gene>
<accession>A0AAV7V078</accession>
<feature type="compositionally biased region" description="Polar residues" evidence="2">
    <location>
        <begin position="1"/>
        <end position="10"/>
    </location>
</feature>
<evidence type="ECO:0000313" key="3">
    <source>
        <dbReference type="EMBL" id="KAJ1194009.1"/>
    </source>
</evidence>
<keyword evidence="1" id="KW-0175">Coiled coil</keyword>
<name>A0AAV7V078_PLEWA</name>
<reference evidence="3" key="1">
    <citation type="journal article" date="2022" name="bioRxiv">
        <title>Sequencing and chromosome-scale assembly of the giantPleurodeles waltlgenome.</title>
        <authorList>
            <person name="Brown T."/>
            <person name="Elewa A."/>
            <person name="Iarovenko S."/>
            <person name="Subramanian E."/>
            <person name="Araus A.J."/>
            <person name="Petzold A."/>
            <person name="Susuki M."/>
            <person name="Suzuki K.-i.T."/>
            <person name="Hayashi T."/>
            <person name="Toyoda A."/>
            <person name="Oliveira C."/>
            <person name="Osipova E."/>
            <person name="Leigh N.D."/>
            <person name="Simon A."/>
            <person name="Yun M.H."/>
        </authorList>
    </citation>
    <scope>NUCLEOTIDE SEQUENCE</scope>
    <source>
        <strain evidence="3">20211129_DDA</strain>
        <tissue evidence="3">Liver</tissue>
    </source>
</reference>
<feature type="region of interest" description="Disordered" evidence="2">
    <location>
        <begin position="1"/>
        <end position="38"/>
    </location>
</feature>
<dbReference type="Proteomes" id="UP001066276">
    <property type="component" value="Chromosome 2_2"/>
</dbReference>
<dbReference type="AlphaFoldDB" id="A0AAV7V078"/>
<sequence>MGQPKTQGPQHLNKMDNYAIAKKAPNSSGQDSTGVGPAEPSLRVIKAAISDLKSTLEPKLDTVMADVSLLHTDLQRMADKMSTAESDIQMLRLTSKSLEEQVRSLTAQHALMAARLEDQEGRAR</sequence>
<evidence type="ECO:0000256" key="2">
    <source>
        <dbReference type="SAM" id="MobiDB-lite"/>
    </source>
</evidence>